<dbReference type="RefSeq" id="WP_052729650.1">
    <property type="nucleotide sequence ID" value="NZ_CGIH01000026.1"/>
</dbReference>
<protein>
    <submittedName>
        <fullName evidence="2">Phosphoribulokinase/uridine kinase</fullName>
    </submittedName>
</protein>
<evidence type="ECO:0000259" key="1">
    <source>
        <dbReference type="Pfam" id="PF00485"/>
    </source>
</evidence>
<dbReference type="SUPFAM" id="SSF55186">
    <property type="entry name" value="ThrRS/AlaRS common domain"/>
    <property type="match status" value="1"/>
</dbReference>
<evidence type="ECO:0000313" key="3">
    <source>
        <dbReference type="Proteomes" id="UP000045545"/>
    </source>
</evidence>
<dbReference type="Gene3D" id="3.40.50.300">
    <property type="entry name" value="P-loop containing nucleotide triphosphate hydrolases"/>
    <property type="match status" value="1"/>
</dbReference>
<dbReference type="AlphaFoldDB" id="A0A0E3W367"/>
<keyword evidence="2" id="KW-0808">Transferase</keyword>
<dbReference type="CDD" id="cd02028">
    <property type="entry name" value="UMPK_like"/>
    <property type="match status" value="1"/>
</dbReference>
<dbReference type="STRING" id="690567.1414"/>
<dbReference type="GO" id="GO:0005524">
    <property type="term" value="F:ATP binding"/>
    <property type="evidence" value="ECO:0007669"/>
    <property type="project" value="InterPro"/>
</dbReference>
<keyword evidence="3" id="KW-1185">Reference proteome</keyword>
<keyword evidence="2" id="KW-0418">Kinase</keyword>
<reference evidence="2 3" key="1">
    <citation type="submission" date="2015-03" db="EMBL/GenBank/DDBJ databases">
        <authorList>
            <person name="Murphy D."/>
        </authorList>
    </citation>
    <scope>NUCLEOTIDE SEQUENCE [LARGE SCALE GENOMIC DNA]</scope>
    <source>
        <strain evidence="2 3">OL-4</strain>
    </source>
</reference>
<dbReference type="SUPFAM" id="SSF52540">
    <property type="entry name" value="P-loop containing nucleoside triphosphate hydrolases"/>
    <property type="match status" value="1"/>
</dbReference>
<dbReference type="GO" id="GO:0016301">
    <property type="term" value="F:kinase activity"/>
    <property type="evidence" value="ECO:0007669"/>
    <property type="project" value="UniProtKB-KW"/>
</dbReference>
<organism evidence="2 3">
    <name type="scientific">Syntrophomonas zehnderi OL-4</name>
    <dbReference type="NCBI Taxonomy" id="690567"/>
    <lineage>
        <taxon>Bacteria</taxon>
        <taxon>Bacillati</taxon>
        <taxon>Bacillota</taxon>
        <taxon>Clostridia</taxon>
        <taxon>Eubacteriales</taxon>
        <taxon>Syntrophomonadaceae</taxon>
        <taxon>Syntrophomonas</taxon>
    </lineage>
</organism>
<proteinExistence type="predicted"/>
<gene>
    <name evidence="2" type="ORF">1414</name>
</gene>
<dbReference type="Gene3D" id="3.30.980.10">
    <property type="entry name" value="Threonyl-trna Synthetase, Chain A, domain 2"/>
    <property type="match status" value="1"/>
</dbReference>
<dbReference type="PANTHER" id="PTHR10285">
    <property type="entry name" value="URIDINE KINASE"/>
    <property type="match status" value="1"/>
</dbReference>
<accession>A0A0E3W367</accession>
<dbReference type="OrthoDB" id="9764644at2"/>
<dbReference type="Proteomes" id="UP000045545">
    <property type="component" value="Unassembled WGS sequence"/>
</dbReference>
<sequence length="557" mass="64081">MAISNRELNTIEVVVKGKGSYQTVSGITLGAFYDQLRDELEYPAVAGIIDNHLRDVYFPLDQDCEIELVDLSSDMGLKTYRRSVVFLMIKASWDLFPGRKLMIKHSLSNGLYCEFLDRASTAQEIEMISRRMEELVAQDLPINRILVDREVARQLFTDQDQDDTVEILEYRNKSKVHVYELDGFYEYFYAYMVSSTGLLKKFKLLNYAPGMILQTPEINDLKLEQPFRELPQLFKVYQEAKAWANMLNTSHLAAMNKIIAAGEIDDLIRVNEALQEKKIAQIADMICNDPKTRLVLIAGPSSSGKTSFAQRLLIQLRVNGRHPVSISLDNYFVDKIKTPRDEDGDYDFEALEALKLDLFNDHLTRLIRGEEVEIPIYDFRQGRCLSKGVPITVPAGEPIIIEGIHGLNDQLTWSIPAEQKFKIYVSALTMLNIDYTNRIPTTDCRLIRRIVRDRRTRGYSALETIKRWPSVRRGEERNIFPFQENADIMFNTSLLFEMSALKPFAEPLLREIGPENPEHAEARRLLKFLSYFRPIPSTNIPPNSILREFVGGSWFKV</sequence>
<name>A0A0E3W367_9FIRM</name>
<dbReference type="InterPro" id="IPR006083">
    <property type="entry name" value="PRK/URK"/>
</dbReference>
<dbReference type="Pfam" id="PF00485">
    <property type="entry name" value="PRK"/>
    <property type="match status" value="1"/>
</dbReference>
<dbReference type="EMBL" id="CGIH01000026">
    <property type="protein sequence ID" value="CFX54170.1"/>
    <property type="molecule type" value="Genomic_DNA"/>
</dbReference>
<evidence type="ECO:0000313" key="2">
    <source>
        <dbReference type="EMBL" id="CFX54170.1"/>
    </source>
</evidence>
<dbReference type="InterPro" id="IPR027417">
    <property type="entry name" value="P-loop_NTPase"/>
</dbReference>
<dbReference type="InterPro" id="IPR018163">
    <property type="entry name" value="Thr/Ala-tRNA-synth_IIc_edit"/>
</dbReference>
<feature type="domain" description="Phosphoribulokinase/uridine kinase" evidence="1">
    <location>
        <begin position="297"/>
        <end position="491"/>
    </location>
</feature>